<name>A0A6A4HRB9_9AGAR</name>
<dbReference type="EMBL" id="ML769469">
    <property type="protein sequence ID" value="KAE9399507.1"/>
    <property type="molecule type" value="Genomic_DNA"/>
</dbReference>
<sequence>MPNSISLFQHFLGAKLIYLPPYSPDLDPAEQSFHFIKTWLKRHQDEAFDTARRPWLIYEASAAVTSDLAVAWIGNCGYT</sequence>
<dbReference type="OrthoDB" id="2266637at2759"/>
<organism evidence="2 3">
    <name type="scientific">Gymnopus androsaceus JB14</name>
    <dbReference type="NCBI Taxonomy" id="1447944"/>
    <lineage>
        <taxon>Eukaryota</taxon>
        <taxon>Fungi</taxon>
        <taxon>Dikarya</taxon>
        <taxon>Basidiomycota</taxon>
        <taxon>Agaricomycotina</taxon>
        <taxon>Agaricomycetes</taxon>
        <taxon>Agaricomycetidae</taxon>
        <taxon>Agaricales</taxon>
        <taxon>Marasmiineae</taxon>
        <taxon>Omphalotaceae</taxon>
        <taxon>Gymnopus</taxon>
    </lineage>
</organism>
<evidence type="ECO:0000259" key="1">
    <source>
        <dbReference type="Pfam" id="PF13358"/>
    </source>
</evidence>
<feature type="domain" description="Tc1-like transposase DDE" evidence="1">
    <location>
        <begin position="11"/>
        <end position="43"/>
    </location>
</feature>
<protein>
    <recommendedName>
        <fullName evidence="1">Tc1-like transposase DDE domain-containing protein</fullName>
    </recommendedName>
</protein>
<dbReference type="GO" id="GO:0003676">
    <property type="term" value="F:nucleic acid binding"/>
    <property type="evidence" value="ECO:0007669"/>
    <property type="project" value="InterPro"/>
</dbReference>
<evidence type="ECO:0000313" key="2">
    <source>
        <dbReference type="EMBL" id="KAE9399507.1"/>
    </source>
</evidence>
<dbReference type="Gene3D" id="3.30.420.10">
    <property type="entry name" value="Ribonuclease H-like superfamily/Ribonuclease H"/>
    <property type="match status" value="1"/>
</dbReference>
<dbReference type="InterPro" id="IPR036397">
    <property type="entry name" value="RNaseH_sf"/>
</dbReference>
<dbReference type="Proteomes" id="UP000799118">
    <property type="component" value="Unassembled WGS sequence"/>
</dbReference>
<reference evidence="2" key="1">
    <citation type="journal article" date="2019" name="Environ. Microbiol.">
        <title>Fungal ecological strategies reflected in gene transcription - a case study of two litter decomposers.</title>
        <authorList>
            <person name="Barbi F."/>
            <person name="Kohler A."/>
            <person name="Barry K."/>
            <person name="Baskaran P."/>
            <person name="Daum C."/>
            <person name="Fauchery L."/>
            <person name="Ihrmark K."/>
            <person name="Kuo A."/>
            <person name="LaButti K."/>
            <person name="Lipzen A."/>
            <person name="Morin E."/>
            <person name="Grigoriev I.V."/>
            <person name="Henrissat B."/>
            <person name="Lindahl B."/>
            <person name="Martin F."/>
        </authorList>
    </citation>
    <scope>NUCLEOTIDE SEQUENCE</scope>
    <source>
        <strain evidence="2">JB14</strain>
    </source>
</reference>
<gene>
    <name evidence="2" type="ORF">BT96DRAFT_820591</name>
</gene>
<dbReference type="Pfam" id="PF13358">
    <property type="entry name" value="DDE_3"/>
    <property type="match status" value="1"/>
</dbReference>
<accession>A0A6A4HRB9</accession>
<keyword evidence="3" id="KW-1185">Reference proteome</keyword>
<proteinExistence type="predicted"/>
<evidence type="ECO:0000313" key="3">
    <source>
        <dbReference type="Proteomes" id="UP000799118"/>
    </source>
</evidence>
<dbReference type="AlphaFoldDB" id="A0A6A4HRB9"/>
<dbReference type="InterPro" id="IPR038717">
    <property type="entry name" value="Tc1-like_DDE_dom"/>
</dbReference>